<dbReference type="AlphaFoldDB" id="A0A8J7S2U4"/>
<keyword evidence="1" id="KW-1133">Transmembrane helix</keyword>
<keyword evidence="3" id="KW-1185">Reference proteome</keyword>
<dbReference type="EMBL" id="JAFIDN010000001">
    <property type="protein sequence ID" value="MBP3191053.1"/>
    <property type="molecule type" value="Genomic_DNA"/>
</dbReference>
<feature type="transmembrane region" description="Helical" evidence="1">
    <location>
        <begin position="106"/>
        <end position="129"/>
    </location>
</feature>
<protein>
    <submittedName>
        <fullName evidence="2">Uncharacterized protein</fullName>
    </submittedName>
</protein>
<proteinExistence type="predicted"/>
<organism evidence="2 3">
    <name type="scientific">Natronogracilivirga saccharolytica</name>
    <dbReference type="NCBI Taxonomy" id="2812953"/>
    <lineage>
        <taxon>Bacteria</taxon>
        <taxon>Pseudomonadati</taxon>
        <taxon>Balneolota</taxon>
        <taxon>Balneolia</taxon>
        <taxon>Balneolales</taxon>
        <taxon>Cyclonatronaceae</taxon>
        <taxon>Natronogracilivirga</taxon>
    </lineage>
</organism>
<reference evidence="2" key="1">
    <citation type="submission" date="2021-02" db="EMBL/GenBank/DDBJ databases">
        <title>Natronogracilivirga saccharolytica gen. nov. sp. nov. a new anaerobic, haloalkiliphilic carbohydrate-fermenting bacterium from soda lake and proposing of Cyclonatronumiaceae fam. nov. in the phylum Balneolaeota.</title>
        <authorList>
            <person name="Zhilina T.N."/>
            <person name="Sorokin D.Y."/>
            <person name="Zavarzina D.G."/>
            <person name="Toshchakov S.V."/>
            <person name="Kublanov I.V."/>
        </authorList>
    </citation>
    <scope>NUCLEOTIDE SEQUENCE</scope>
    <source>
        <strain evidence="2">Z-1702</strain>
    </source>
</reference>
<evidence type="ECO:0000313" key="2">
    <source>
        <dbReference type="EMBL" id="MBP3191053.1"/>
    </source>
</evidence>
<comment type="caution">
    <text evidence="2">The sequence shown here is derived from an EMBL/GenBank/DDBJ whole genome shotgun (WGS) entry which is preliminary data.</text>
</comment>
<sequence>MSVSRHPDSHFIETPRGIFTSAGNWFHITSKALRSYAPGLLEKHTLEKMVKKAEIWIRSADNIGIVLFMTLLYYQGLLPAVVLTLFFVPIWHINKSSLVSLTLTNILWLLDKEILVVLISILVLSWMGITGQYESVVFGIIMFCFLKFGWIRYLVEWLHGKLFEGTLLLNDRVLKMIILKYAIKEDVPVKEVGAMEKEILSLIEQQKEVARKFKNRK</sequence>
<dbReference type="RefSeq" id="WP_210509292.1">
    <property type="nucleotide sequence ID" value="NZ_JAFIDN010000001.1"/>
</dbReference>
<name>A0A8J7S2U4_9BACT</name>
<keyword evidence="1" id="KW-0472">Membrane</keyword>
<evidence type="ECO:0000256" key="1">
    <source>
        <dbReference type="SAM" id="Phobius"/>
    </source>
</evidence>
<feature type="transmembrane region" description="Helical" evidence="1">
    <location>
        <begin position="135"/>
        <end position="155"/>
    </location>
</feature>
<gene>
    <name evidence="2" type="ORF">NATSA_00105</name>
</gene>
<evidence type="ECO:0000313" key="3">
    <source>
        <dbReference type="Proteomes" id="UP000673975"/>
    </source>
</evidence>
<keyword evidence="1" id="KW-0812">Transmembrane</keyword>
<accession>A0A8J7S2U4</accession>
<dbReference type="Proteomes" id="UP000673975">
    <property type="component" value="Unassembled WGS sequence"/>
</dbReference>
<feature type="transmembrane region" description="Helical" evidence="1">
    <location>
        <begin position="72"/>
        <end position="94"/>
    </location>
</feature>